<organism evidence="11 12">
    <name type="scientific">Dendrobium nobile</name>
    <name type="common">Orchid</name>
    <dbReference type="NCBI Taxonomy" id="94219"/>
    <lineage>
        <taxon>Eukaryota</taxon>
        <taxon>Viridiplantae</taxon>
        <taxon>Streptophyta</taxon>
        <taxon>Embryophyta</taxon>
        <taxon>Tracheophyta</taxon>
        <taxon>Spermatophyta</taxon>
        <taxon>Magnoliopsida</taxon>
        <taxon>Liliopsida</taxon>
        <taxon>Asparagales</taxon>
        <taxon>Orchidaceae</taxon>
        <taxon>Epidendroideae</taxon>
        <taxon>Malaxideae</taxon>
        <taxon>Dendrobiinae</taxon>
        <taxon>Dendrobium</taxon>
    </lineage>
</organism>
<evidence type="ECO:0000256" key="6">
    <source>
        <dbReference type="ARBA" id="ARBA00023136"/>
    </source>
</evidence>
<dbReference type="SMART" id="SM00554">
    <property type="entry name" value="FAS1"/>
    <property type="match status" value="1"/>
</dbReference>
<evidence type="ECO:0000256" key="3">
    <source>
        <dbReference type="ARBA" id="ARBA00022475"/>
    </source>
</evidence>
<feature type="compositionally biased region" description="Low complexity" evidence="8">
    <location>
        <begin position="230"/>
        <end position="240"/>
    </location>
</feature>
<keyword evidence="3" id="KW-1003">Cell membrane</keyword>
<sequence length="261" mass="27292">MALTTVFLISSILIICISPITAQSPPSPPLPPSPSPAPAPAPAHLNLTNLLSFAGPFHTFLNLLIQTNVIQTFQSQANNSDQGITIFVPNDSAFSKLEKPSLSNLTKKQLKSLLLYHAFPKFYSLSDFNNLSTHNPVSTFAGRQYTLNITDTNGLIQVASDWSNPKISSSVYSTDPAAVYEVNSVLLPKAIVTTAPALTPAPAPAPAPDLTPSSDLSPAGQKGSGAAPKSSESGNTNSSSRNIAAGAVVRLFAVVLGAIML</sequence>
<dbReference type="SUPFAM" id="SSF82153">
    <property type="entry name" value="FAS1 domain"/>
    <property type="match status" value="1"/>
</dbReference>
<keyword evidence="5 9" id="KW-0732">Signal</keyword>
<dbReference type="SMR" id="A0A8T3BFS0"/>
<keyword evidence="6" id="KW-0472">Membrane</keyword>
<dbReference type="AlphaFoldDB" id="A0A8T3BFS0"/>
<dbReference type="FunFam" id="2.30.180.10:FF:000012">
    <property type="entry name" value="Fasciclin-like arabinogalactan protein 7"/>
    <property type="match status" value="1"/>
</dbReference>
<keyword evidence="4" id="KW-0325">Glycoprotein</keyword>
<evidence type="ECO:0000256" key="5">
    <source>
        <dbReference type="ARBA" id="ARBA00022729"/>
    </source>
</evidence>
<dbReference type="EMBL" id="JAGYWB010000009">
    <property type="protein sequence ID" value="KAI0511912.1"/>
    <property type="molecule type" value="Genomic_DNA"/>
</dbReference>
<feature type="domain" description="FAS1" evidence="10">
    <location>
        <begin position="44"/>
        <end position="186"/>
    </location>
</feature>
<dbReference type="InterPro" id="IPR000782">
    <property type="entry name" value="FAS1_domain"/>
</dbReference>
<keyword evidence="4" id="KW-0449">Lipoprotein</keyword>
<dbReference type="GO" id="GO:0005886">
    <property type="term" value="C:plasma membrane"/>
    <property type="evidence" value="ECO:0007669"/>
    <property type="project" value="UniProtKB-SubCell"/>
</dbReference>
<feature type="chain" id="PRO_5035734253" description="FAS1 domain-containing protein" evidence="9">
    <location>
        <begin position="23"/>
        <end position="261"/>
    </location>
</feature>
<keyword evidence="12" id="KW-1185">Reference proteome</keyword>
<comment type="function">
    <text evidence="7">May be a cell surface adhesion protein.</text>
</comment>
<dbReference type="PROSITE" id="PS50213">
    <property type="entry name" value="FAS1"/>
    <property type="match status" value="1"/>
</dbReference>
<evidence type="ECO:0000313" key="12">
    <source>
        <dbReference type="Proteomes" id="UP000829196"/>
    </source>
</evidence>
<comment type="similarity">
    <text evidence="2">Belongs to the fasciclin-like AGP family.</text>
</comment>
<dbReference type="PANTHER" id="PTHR32077">
    <property type="entry name" value="FASCICLIN-LIKE ARABINOGALACTAN PROTEIN"/>
    <property type="match status" value="1"/>
</dbReference>
<dbReference type="InterPro" id="IPR036378">
    <property type="entry name" value="FAS1_dom_sf"/>
</dbReference>
<comment type="subcellular location">
    <subcellularLocation>
        <location evidence="1">Cell membrane</location>
        <topology evidence="1">Lipid-anchor</topology>
        <topology evidence="1">GPI-anchor</topology>
    </subcellularLocation>
</comment>
<dbReference type="InterPro" id="IPR045003">
    <property type="entry name" value="FLA_A"/>
</dbReference>
<dbReference type="OrthoDB" id="286301at2759"/>
<evidence type="ECO:0000256" key="2">
    <source>
        <dbReference type="ARBA" id="ARBA00007843"/>
    </source>
</evidence>
<keyword evidence="4" id="KW-0336">GPI-anchor</keyword>
<dbReference type="GO" id="GO:0009834">
    <property type="term" value="P:plant-type secondary cell wall biogenesis"/>
    <property type="evidence" value="ECO:0007669"/>
    <property type="project" value="TreeGrafter"/>
</dbReference>
<evidence type="ECO:0000256" key="8">
    <source>
        <dbReference type="SAM" id="MobiDB-lite"/>
    </source>
</evidence>
<feature type="signal peptide" evidence="9">
    <location>
        <begin position="1"/>
        <end position="22"/>
    </location>
</feature>
<dbReference type="Gene3D" id="2.30.180.10">
    <property type="entry name" value="FAS1 domain"/>
    <property type="match status" value="1"/>
</dbReference>
<evidence type="ECO:0000256" key="1">
    <source>
        <dbReference type="ARBA" id="ARBA00004609"/>
    </source>
</evidence>
<dbReference type="Pfam" id="PF02469">
    <property type="entry name" value="Fasciclin"/>
    <property type="match status" value="1"/>
</dbReference>
<evidence type="ECO:0000313" key="11">
    <source>
        <dbReference type="EMBL" id="KAI0511912.1"/>
    </source>
</evidence>
<reference evidence="11" key="1">
    <citation type="journal article" date="2022" name="Front. Genet.">
        <title>Chromosome-Scale Assembly of the Dendrobium nobile Genome Provides Insights Into the Molecular Mechanism of the Biosynthesis of the Medicinal Active Ingredient of Dendrobium.</title>
        <authorList>
            <person name="Xu Q."/>
            <person name="Niu S.-C."/>
            <person name="Li K.-L."/>
            <person name="Zheng P.-J."/>
            <person name="Zhang X.-J."/>
            <person name="Jia Y."/>
            <person name="Liu Y."/>
            <person name="Niu Y.-X."/>
            <person name="Yu L.-H."/>
            <person name="Chen D.-F."/>
            <person name="Zhang G.-Q."/>
        </authorList>
    </citation>
    <scope>NUCLEOTIDE SEQUENCE</scope>
    <source>
        <tissue evidence="11">Leaf</tissue>
    </source>
</reference>
<comment type="caution">
    <text evidence="11">The sequence shown here is derived from an EMBL/GenBank/DDBJ whole genome shotgun (WGS) entry which is preliminary data.</text>
</comment>
<evidence type="ECO:0000256" key="7">
    <source>
        <dbReference type="ARBA" id="ARBA00024686"/>
    </source>
</evidence>
<accession>A0A8T3BFS0</accession>
<evidence type="ECO:0000256" key="4">
    <source>
        <dbReference type="ARBA" id="ARBA00022622"/>
    </source>
</evidence>
<evidence type="ECO:0000259" key="10">
    <source>
        <dbReference type="PROSITE" id="PS50213"/>
    </source>
</evidence>
<proteinExistence type="inferred from homology"/>
<dbReference type="PANTHER" id="PTHR32077:SF3">
    <property type="entry name" value="FASCICLIN-LIKE ARABINOGALACTAN PROTEIN 7"/>
    <property type="match status" value="1"/>
</dbReference>
<protein>
    <recommendedName>
        <fullName evidence="10">FAS1 domain-containing protein</fullName>
    </recommendedName>
</protein>
<name>A0A8T3BFS0_DENNO</name>
<dbReference type="GO" id="GO:0098552">
    <property type="term" value="C:side of membrane"/>
    <property type="evidence" value="ECO:0007669"/>
    <property type="project" value="UniProtKB-KW"/>
</dbReference>
<feature type="region of interest" description="Disordered" evidence="8">
    <location>
        <begin position="201"/>
        <end position="240"/>
    </location>
</feature>
<gene>
    <name evidence="11" type="ORF">KFK09_012546</name>
</gene>
<dbReference type="Proteomes" id="UP000829196">
    <property type="component" value="Unassembled WGS sequence"/>
</dbReference>
<evidence type="ECO:0000256" key="9">
    <source>
        <dbReference type="SAM" id="SignalP"/>
    </source>
</evidence>